<proteinExistence type="inferred from homology"/>
<dbReference type="InterPro" id="IPR040239">
    <property type="entry name" value="HcpB-like"/>
</dbReference>
<evidence type="ECO:0000256" key="6">
    <source>
        <dbReference type="ARBA" id="ARBA00022803"/>
    </source>
</evidence>
<evidence type="ECO:0000313" key="9">
    <source>
        <dbReference type="EMBL" id="AII14194.1"/>
    </source>
</evidence>
<dbReference type="HOGENOM" id="CLU_000288_36_12_7"/>
<sequence>MKKFVLGLVALVIVTFSGELEDGEKAYQNSDFKKAFQSFIKVCNSKNLSGCNWLGVLYAKGQGTKQNYFKAKEYYQKACDGGNVFGCNNLGNLYRDSQGVKQNKTKAKELFGKACDMGNQYGCDQYAKLNSQGY</sequence>
<dbReference type="EMBL" id="CP009043">
    <property type="protein sequence ID" value="AII14194.1"/>
    <property type="molecule type" value="Genomic_DNA"/>
</dbReference>
<gene>
    <name evidence="9" type="ORF">CIG1485E_0323</name>
</gene>
<dbReference type="SUPFAM" id="SSF81901">
    <property type="entry name" value="HCP-like"/>
    <property type="match status" value="1"/>
</dbReference>
<dbReference type="PANTHER" id="PTHR13891">
    <property type="entry name" value="CYTOCHROME C OXIDASE ASSEMBLY FACTOR 7"/>
    <property type="match status" value="1"/>
</dbReference>
<keyword evidence="7" id="KW-1015">Disulfide bond</keyword>
<name>A0A076FEC1_9BACT</name>
<evidence type="ECO:0000256" key="5">
    <source>
        <dbReference type="ARBA" id="ARBA00022801"/>
    </source>
</evidence>
<dbReference type="InterPro" id="IPR006597">
    <property type="entry name" value="Sel1-like"/>
</dbReference>
<organism evidence="9 10">
    <name type="scientific">Campylobacter iguaniorum</name>
    <dbReference type="NCBI Taxonomy" id="1244531"/>
    <lineage>
        <taxon>Bacteria</taxon>
        <taxon>Pseudomonadati</taxon>
        <taxon>Campylobacterota</taxon>
        <taxon>Epsilonproteobacteria</taxon>
        <taxon>Campylobacterales</taxon>
        <taxon>Campylobacteraceae</taxon>
        <taxon>Campylobacter</taxon>
    </lineage>
</organism>
<dbReference type="PANTHER" id="PTHR13891:SF1">
    <property type="entry name" value="CYTOCHROME C OXIDASE ASSEMBLY FACTOR 7"/>
    <property type="match status" value="1"/>
</dbReference>
<dbReference type="STRING" id="1244531.CIG2463D_0331"/>
<comment type="similarity">
    <text evidence="2">Belongs to the hcp beta-lactamase family.</text>
</comment>
<dbReference type="KEGG" id="caj:CIG1485E_0323"/>
<dbReference type="Proteomes" id="UP000028486">
    <property type="component" value="Chromosome"/>
</dbReference>
<evidence type="ECO:0000256" key="2">
    <source>
        <dbReference type="ARBA" id="ARBA00008486"/>
    </source>
</evidence>
<dbReference type="Gene3D" id="1.25.40.10">
    <property type="entry name" value="Tetratricopeptide repeat domain"/>
    <property type="match status" value="1"/>
</dbReference>
<keyword evidence="4" id="KW-0677">Repeat</keyword>
<dbReference type="SMART" id="SM00671">
    <property type="entry name" value="SEL1"/>
    <property type="match status" value="2"/>
</dbReference>
<dbReference type="eggNOG" id="COG0790">
    <property type="taxonomic scope" value="Bacteria"/>
</dbReference>
<dbReference type="AlphaFoldDB" id="A0A076FEC1"/>
<evidence type="ECO:0000256" key="8">
    <source>
        <dbReference type="ARBA" id="ARBA00023251"/>
    </source>
</evidence>
<dbReference type="Pfam" id="PF08238">
    <property type="entry name" value="Sel1"/>
    <property type="match status" value="2"/>
</dbReference>
<keyword evidence="6" id="KW-0802">TPR repeat</keyword>
<dbReference type="OrthoDB" id="9772133at2"/>
<dbReference type="EC" id="3.5.2.6" evidence="3"/>
<reference evidence="10" key="1">
    <citation type="journal article" date="2014" name="Genome Announc.">
        <title>Complete Genome Sequence of Campylobacter iguaniorum Strain 1485ET, Isolated from a Bearded Dragon (Pogona vitticeps).</title>
        <authorList>
            <person name="Gilbert M.J."/>
            <person name="Miller W.G."/>
            <person name="Yee E."/>
            <person name="Kik M."/>
            <person name="Wagenaar J.A."/>
            <person name="Duim B."/>
        </authorList>
    </citation>
    <scope>NUCLEOTIDE SEQUENCE [LARGE SCALE GENOMIC DNA]</scope>
    <source>
        <strain evidence="10">1485E</strain>
    </source>
</reference>
<keyword evidence="8" id="KW-0046">Antibiotic resistance</keyword>
<evidence type="ECO:0000256" key="7">
    <source>
        <dbReference type="ARBA" id="ARBA00023157"/>
    </source>
</evidence>
<dbReference type="PATRIC" id="fig|1244531.5.peg.335"/>
<dbReference type="InterPro" id="IPR011990">
    <property type="entry name" value="TPR-like_helical_dom_sf"/>
</dbReference>
<dbReference type="RefSeq" id="WP_051870893.1">
    <property type="nucleotide sequence ID" value="NZ_CP009043.1"/>
</dbReference>
<evidence type="ECO:0000256" key="3">
    <source>
        <dbReference type="ARBA" id="ARBA00012865"/>
    </source>
</evidence>
<protein>
    <recommendedName>
        <fullName evidence="3">beta-lactamase</fullName>
        <ecNumber evidence="3">3.5.2.6</ecNumber>
    </recommendedName>
</protein>
<evidence type="ECO:0000256" key="4">
    <source>
        <dbReference type="ARBA" id="ARBA00022737"/>
    </source>
</evidence>
<keyword evidence="5" id="KW-0378">Hydrolase</keyword>
<keyword evidence="10" id="KW-1185">Reference proteome</keyword>
<comment type="catalytic activity">
    <reaction evidence="1">
        <text>a beta-lactam + H2O = a substituted beta-amino acid</text>
        <dbReference type="Rhea" id="RHEA:20401"/>
        <dbReference type="ChEBI" id="CHEBI:15377"/>
        <dbReference type="ChEBI" id="CHEBI:35627"/>
        <dbReference type="ChEBI" id="CHEBI:140347"/>
        <dbReference type="EC" id="3.5.2.6"/>
    </reaction>
</comment>
<accession>A0A076FEC1</accession>
<dbReference type="GO" id="GO:0008800">
    <property type="term" value="F:beta-lactamase activity"/>
    <property type="evidence" value="ECO:0007669"/>
    <property type="project" value="UniProtKB-EC"/>
</dbReference>
<dbReference type="GO" id="GO:0046677">
    <property type="term" value="P:response to antibiotic"/>
    <property type="evidence" value="ECO:0007669"/>
    <property type="project" value="UniProtKB-KW"/>
</dbReference>
<evidence type="ECO:0000256" key="1">
    <source>
        <dbReference type="ARBA" id="ARBA00001526"/>
    </source>
</evidence>
<evidence type="ECO:0000313" key="10">
    <source>
        <dbReference type="Proteomes" id="UP000028486"/>
    </source>
</evidence>